<gene>
    <name evidence="1" type="ORF">BDR25DRAFT_363339</name>
</gene>
<proteinExistence type="predicted"/>
<evidence type="ECO:0000313" key="1">
    <source>
        <dbReference type="EMBL" id="KAF2462926.1"/>
    </source>
</evidence>
<sequence length="307" mass="34388">MPSYGIVHAMAKSGEAAFCVRSGLENVNLGKRGYSYQRCWVECMDKQCLGILYPLVGRLCDSGTRGSVLFPMMTSLARSGGSSTNSHHVSISDQKRHFDGVFYSARQVGVPGQSSQEIWCPGKISVLGKSSRENWRPRKTVPGKLASWDNRRPRKENCPRKDIPGESSQERYPRRVVPGKMSQESRPRKDVPGESSQERCPRRVVPGKMSQESRKFLGTREVLEKRPPSHARTLGGSVSQKLPEMTSHRAGVLRERVPRRIRVSHDPIWETRGNGVSRNNLLAREHPICKVGTNLKAEVALKIGRHV</sequence>
<accession>A0ACB6Q7V1</accession>
<reference evidence="1" key="1">
    <citation type="journal article" date="2020" name="Stud. Mycol.">
        <title>101 Dothideomycetes genomes: a test case for predicting lifestyles and emergence of pathogens.</title>
        <authorList>
            <person name="Haridas S."/>
            <person name="Albert R."/>
            <person name="Binder M."/>
            <person name="Bloem J."/>
            <person name="Labutti K."/>
            <person name="Salamov A."/>
            <person name="Andreopoulos B."/>
            <person name="Baker S."/>
            <person name="Barry K."/>
            <person name="Bills G."/>
            <person name="Bluhm B."/>
            <person name="Cannon C."/>
            <person name="Castanera R."/>
            <person name="Culley D."/>
            <person name="Daum C."/>
            <person name="Ezra D."/>
            <person name="Gonzalez J."/>
            <person name="Henrissat B."/>
            <person name="Kuo A."/>
            <person name="Liang C."/>
            <person name="Lipzen A."/>
            <person name="Lutzoni F."/>
            <person name="Magnuson J."/>
            <person name="Mondo S."/>
            <person name="Nolan M."/>
            <person name="Ohm R."/>
            <person name="Pangilinan J."/>
            <person name="Park H.-J."/>
            <person name="Ramirez L."/>
            <person name="Alfaro M."/>
            <person name="Sun H."/>
            <person name="Tritt A."/>
            <person name="Yoshinaga Y."/>
            <person name="Zwiers L.-H."/>
            <person name="Turgeon B."/>
            <person name="Goodwin S."/>
            <person name="Spatafora J."/>
            <person name="Crous P."/>
            <person name="Grigoriev I."/>
        </authorList>
    </citation>
    <scope>NUCLEOTIDE SEQUENCE</scope>
    <source>
        <strain evidence="1">ATCC 200398</strain>
    </source>
</reference>
<comment type="caution">
    <text evidence="1">The sequence shown here is derived from an EMBL/GenBank/DDBJ whole genome shotgun (WGS) entry which is preliminary data.</text>
</comment>
<keyword evidence="2" id="KW-1185">Reference proteome</keyword>
<protein>
    <submittedName>
        <fullName evidence="1">Uncharacterized protein</fullName>
    </submittedName>
</protein>
<dbReference type="Proteomes" id="UP000799755">
    <property type="component" value="Unassembled WGS sequence"/>
</dbReference>
<evidence type="ECO:0000313" key="2">
    <source>
        <dbReference type="Proteomes" id="UP000799755"/>
    </source>
</evidence>
<name>A0ACB6Q7V1_9PLEO</name>
<organism evidence="1 2">
    <name type="scientific">Lindgomyces ingoldianus</name>
    <dbReference type="NCBI Taxonomy" id="673940"/>
    <lineage>
        <taxon>Eukaryota</taxon>
        <taxon>Fungi</taxon>
        <taxon>Dikarya</taxon>
        <taxon>Ascomycota</taxon>
        <taxon>Pezizomycotina</taxon>
        <taxon>Dothideomycetes</taxon>
        <taxon>Pleosporomycetidae</taxon>
        <taxon>Pleosporales</taxon>
        <taxon>Lindgomycetaceae</taxon>
        <taxon>Lindgomyces</taxon>
    </lineage>
</organism>
<dbReference type="EMBL" id="MU003557">
    <property type="protein sequence ID" value="KAF2462926.1"/>
    <property type="molecule type" value="Genomic_DNA"/>
</dbReference>